<accession>A0A3N0YSZ3</accession>
<organism evidence="2 3">
    <name type="scientific">Anabarilius grahami</name>
    <name type="common">Kanglang fish</name>
    <name type="synonym">Barilius grahami</name>
    <dbReference type="NCBI Taxonomy" id="495550"/>
    <lineage>
        <taxon>Eukaryota</taxon>
        <taxon>Metazoa</taxon>
        <taxon>Chordata</taxon>
        <taxon>Craniata</taxon>
        <taxon>Vertebrata</taxon>
        <taxon>Euteleostomi</taxon>
        <taxon>Actinopterygii</taxon>
        <taxon>Neopterygii</taxon>
        <taxon>Teleostei</taxon>
        <taxon>Ostariophysi</taxon>
        <taxon>Cypriniformes</taxon>
        <taxon>Xenocyprididae</taxon>
        <taxon>Xenocypridinae</taxon>
        <taxon>Xenocypridinae incertae sedis</taxon>
        <taxon>Anabarilius</taxon>
    </lineage>
</organism>
<keyword evidence="1" id="KW-0732">Signal</keyword>
<keyword evidence="3" id="KW-1185">Reference proteome</keyword>
<reference evidence="2 3" key="1">
    <citation type="submission" date="2018-10" db="EMBL/GenBank/DDBJ databases">
        <title>Genome assembly for a Yunnan-Guizhou Plateau 3E fish, Anabarilius grahami (Regan), and its evolutionary and genetic applications.</title>
        <authorList>
            <person name="Jiang W."/>
        </authorList>
    </citation>
    <scope>NUCLEOTIDE SEQUENCE [LARGE SCALE GENOMIC DNA]</scope>
    <source>
        <strain evidence="2">AG-KIZ</strain>
        <tissue evidence="2">Muscle</tissue>
    </source>
</reference>
<dbReference type="AlphaFoldDB" id="A0A3N0YSZ3"/>
<evidence type="ECO:0000313" key="2">
    <source>
        <dbReference type="EMBL" id="ROL49294.1"/>
    </source>
</evidence>
<comment type="caution">
    <text evidence="2">The sequence shown here is derived from an EMBL/GenBank/DDBJ whole genome shotgun (WGS) entry which is preliminary data.</text>
</comment>
<evidence type="ECO:0000313" key="3">
    <source>
        <dbReference type="Proteomes" id="UP000281406"/>
    </source>
</evidence>
<protein>
    <submittedName>
        <fullName evidence="2">Uncharacterized protein</fullName>
    </submittedName>
</protein>
<dbReference type="Proteomes" id="UP000281406">
    <property type="component" value="Unassembled WGS sequence"/>
</dbReference>
<gene>
    <name evidence="2" type="ORF">DPX16_4345</name>
</gene>
<name>A0A3N0YSZ3_ANAGA</name>
<feature type="chain" id="PRO_5017940064" evidence="1">
    <location>
        <begin position="17"/>
        <end position="147"/>
    </location>
</feature>
<dbReference type="EMBL" id="RJVU01026598">
    <property type="protein sequence ID" value="ROL49294.1"/>
    <property type="molecule type" value="Genomic_DNA"/>
</dbReference>
<sequence length="147" mass="15778">MLLGCLVSSVGLVCQGNFGPRRCGREPTPQSAFIGTGFQIKNKTSSGEPGAPGYKMTCQFSGAAASIISPNHQYSSPSVFDGDPPARLKRMESYRRKQTGPSQFDFMLALHITSGPWESETLAPGTPMRGMIGRQAPTFTSTCKMPL</sequence>
<proteinExistence type="predicted"/>
<evidence type="ECO:0000256" key="1">
    <source>
        <dbReference type="SAM" id="SignalP"/>
    </source>
</evidence>
<feature type="signal peptide" evidence="1">
    <location>
        <begin position="1"/>
        <end position="16"/>
    </location>
</feature>